<dbReference type="eggNOG" id="COG0702">
    <property type="taxonomic scope" value="Bacteria"/>
</dbReference>
<name>F9VSG6_9ACTN</name>
<accession>F9VSG6</accession>
<dbReference type="GO" id="GO:0044877">
    <property type="term" value="F:protein-containing complex binding"/>
    <property type="evidence" value="ECO:0007669"/>
    <property type="project" value="TreeGrafter"/>
</dbReference>
<sequence length="264" mass="26961">MKIVVIGASGVLGSRVADLLAERGNEVVRANRGAGVDAYTGEGLARAMSGADVVVDCLSVETLSAKKAVDFFRTTARNIGRAATAAAVGHVVCVSIVNADDPTVNAKFGYYQGKAAQEAAYRDVVDPATLTILASVQWFELAEQMMGRMAVGPVAIVPKMRCRPAAAEDVAKVVADTATAGPVTADAGGVRKIEVAGPAEMNLVDVAKAVAAQRGSPRWIIGAAVGGSAIRGGGLVPANPDVITPTTLEQWLAQRSGAHAGSAR</sequence>
<protein>
    <recommendedName>
        <fullName evidence="3">NAD(P)-binding domain-containing protein</fullName>
    </recommendedName>
</protein>
<dbReference type="AlphaFoldDB" id="F9VSG6"/>
<dbReference type="EMBL" id="BACI01000033">
    <property type="protein sequence ID" value="GAA11555.1"/>
    <property type="molecule type" value="Genomic_DNA"/>
</dbReference>
<dbReference type="Gene3D" id="3.40.50.720">
    <property type="entry name" value="NAD(P)-binding Rossmann-like Domain"/>
    <property type="match status" value="1"/>
</dbReference>
<proteinExistence type="predicted"/>
<dbReference type="RefSeq" id="WP_006357714.1">
    <property type="nucleotide sequence ID" value="NZ_BACI01000033.1"/>
</dbReference>
<dbReference type="GeneID" id="80262631"/>
<evidence type="ECO:0000313" key="2">
    <source>
        <dbReference type="Proteomes" id="UP000003558"/>
    </source>
</evidence>
<dbReference type="Proteomes" id="UP000003558">
    <property type="component" value="Unassembled WGS sequence"/>
</dbReference>
<evidence type="ECO:0000313" key="1">
    <source>
        <dbReference type="EMBL" id="GAA11555.1"/>
    </source>
</evidence>
<dbReference type="SUPFAM" id="SSF51735">
    <property type="entry name" value="NAD(P)-binding Rossmann-fold domains"/>
    <property type="match status" value="1"/>
</dbReference>
<reference evidence="1 2" key="1">
    <citation type="submission" date="2011-05" db="EMBL/GenBank/DDBJ databases">
        <title>Whole genome shotgun sequence of Gordonia alkanivorans NBRC 16433.</title>
        <authorList>
            <person name="Hosoyama A."/>
            <person name="Nakamura S."/>
            <person name="Takarada H."/>
            <person name="Tsuchikane K."/>
            <person name="Yamazaki S."/>
            <person name="Fujita N."/>
        </authorList>
    </citation>
    <scope>NUCLEOTIDE SEQUENCE [LARGE SCALE GENOMIC DNA]</scope>
    <source>
        <strain evidence="1 2">NBRC 16433</strain>
    </source>
</reference>
<evidence type="ECO:0008006" key="3">
    <source>
        <dbReference type="Google" id="ProtNLM"/>
    </source>
</evidence>
<dbReference type="STRING" id="1027371.GOALK_033_00880"/>
<dbReference type="PANTHER" id="PTHR12126:SF11">
    <property type="entry name" value="NADH DEHYDROGENASE [UBIQUINONE] 1 ALPHA SUBCOMPLEX SUBUNIT 9, MITOCHONDRIAL"/>
    <property type="match status" value="1"/>
</dbReference>
<dbReference type="PANTHER" id="PTHR12126">
    <property type="entry name" value="NADH-UBIQUINONE OXIDOREDUCTASE 39 KDA SUBUNIT-RELATED"/>
    <property type="match status" value="1"/>
</dbReference>
<gene>
    <name evidence="1" type="ORF">GOALK_033_00880</name>
</gene>
<dbReference type="InterPro" id="IPR036291">
    <property type="entry name" value="NAD(P)-bd_dom_sf"/>
</dbReference>
<dbReference type="InterPro" id="IPR051207">
    <property type="entry name" value="ComplexI_NDUFA9_subunit"/>
</dbReference>
<organism evidence="1 2">
    <name type="scientific">Gordonia alkanivorans NBRC 16433</name>
    <dbReference type="NCBI Taxonomy" id="1027371"/>
    <lineage>
        <taxon>Bacteria</taxon>
        <taxon>Bacillati</taxon>
        <taxon>Actinomycetota</taxon>
        <taxon>Actinomycetes</taxon>
        <taxon>Mycobacteriales</taxon>
        <taxon>Gordoniaceae</taxon>
        <taxon>Gordonia</taxon>
    </lineage>
</organism>
<comment type="caution">
    <text evidence="1">The sequence shown here is derived from an EMBL/GenBank/DDBJ whole genome shotgun (WGS) entry which is preliminary data.</text>
</comment>